<evidence type="ECO:0000313" key="2">
    <source>
        <dbReference type="Proteomes" id="UP000076586"/>
    </source>
</evidence>
<evidence type="ECO:0000313" key="1">
    <source>
        <dbReference type="EMBL" id="GAT64287.1"/>
    </source>
</evidence>
<dbReference type="SUPFAM" id="SSF101898">
    <property type="entry name" value="NHL repeat"/>
    <property type="match status" value="1"/>
</dbReference>
<dbReference type="OrthoDB" id="9811934at2"/>
<gene>
    <name evidence="1" type="ORF">PJIAN_4837</name>
</gene>
<sequence>MKIIMNRACFVKDTNTDEQCHASYVRPSKTSFAWMRKGLMTVCLSLACYFGSAQSSVNLIWGKQYGCDKEVYVRNHMIDRFGNVYVTGYTDGKMGERSFGKKDGFISKIDGKGNLLWSSQFGSDQDDDIQGSAMDDAGNIYITGTTDGVLGEKKFGKEDVFVAKFSSKGKQLWIKQFGTDSIDIGLGILVSKDQSVYVTGSTFGKLGSTSQGNEDAFVMKLTSGGRLVYVQQFGTSLRDGGDCLAQDNAGRIYLAGRTFGNLISSNKGMMDCFICRLDEQGKPITFAQLGTESFDIPTCLMVDNQDNIYLGGTTAGNLASSQLGEGDCFLVKLNRKGEILWDKQFGTDKHDSVKGICSSKLLGDNFLVSGVMNLPPANAFVRMYSGDGKLIWEKKIIPEGVNGDASGKNVTIDRLGNIYHVGLTGFDLYGRLSGTHDFYLVKLK</sequence>
<proteinExistence type="predicted"/>
<dbReference type="InterPro" id="IPR010620">
    <property type="entry name" value="SBBP_repeat"/>
</dbReference>
<dbReference type="Pfam" id="PF06739">
    <property type="entry name" value="SBBP"/>
    <property type="match status" value="2"/>
</dbReference>
<dbReference type="AlphaFoldDB" id="A0A161LGW6"/>
<dbReference type="EMBL" id="BDCR01000004">
    <property type="protein sequence ID" value="GAT64287.1"/>
    <property type="molecule type" value="Genomic_DNA"/>
</dbReference>
<comment type="caution">
    <text evidence="1">The sequence shown here is derived from an EMBL/GenBank/DDBJ whole genome shotgun (WGS) entry which is preliminary data.</text>
</comment>
<dbReference type="PANTHER" id="PTHR35580">
    <property type="entry name" value="CELL SURFACE GLYCOPROTEIN (S-LAYER PROTEIN)-LIKE PROTEIN"/>
    <property type="match status" value="1"/>
</dbReference>
<protein>
    <submittedName>
        <fullName evidence="1">Beta-propeller repeat-containing protein</fullName>
    </submittedName>
</protein>
<reference evidence="2" key="2">
    <citation type="journal article" date="2017" name="Genome Announc.">
        <title>Draft genome sequence of Paludibacter jiangxiensis NM7(T), a propionate-producing fermentative bacterium.</title>
        <authorList>
            <person name="Qiu Y.-L."/>
            <person name="Tourlousse D.M."/>
            <person name="Matsuura N."/>
            <person name="Ohashi A."/>
            <person name="Sekiguchi Y."/>
        </authorList>
    </citation>
    <scope>NUCLEOTIDE SEQUENCE [LARGE SCALE GENOMIC DNA]</scope>
    <source>
        <strain evidence="2">NM7</strain>
    </source>
</reference>
<reference evidence="2" key="1">
    <citation type="submission" date="2016-04" db="EMBL/GenBank/DDBJ databases">
        <title>Draft genome sequence of Paludibacter jiangxiensis strain NM7.</title>
        <authorList>
            <person name="Qiu Y."/>
            <person name="Matsuura N."/>
            <person name="Ohashi A."/>
            <person name="Tourlousse M.D."/>
            <person name="Sekiguchi Y."/>
        </authorList>
    </citation>
    <scope>NUCLEOTIDE SEQUENCE [LARGE SCALE GENOMIC DNA]</scope>
    <source>
        <strain evidence="2">NM7</strain>
    </source>
</reference>
<accession>A0A161LGW6</accession>
<organism evidence="1 2">
    <name type="scientific">Paludibacter jiangxiensis</name>
    <dbReference type="NCBI Taxonomy" id="681398"/>
    <lineage>
        <taxon>Bacteria</taxon>
        <taxon>Pseudomonadati</taxon>
        <taxon>Bacteroidota</taxon>
        <taxon>Bacteroidia</taxon>
        <taxon>Bacteroidales</taxon>
        <taxon>Paludibacteraceae</taxon>
        <taxon>Paludibacter</taxon>
    </lineage>
</organism>
<dbReference type="Gene3D" id="2.120.10.30">
    <property type="entry name" value="TolB, C-terminal domain"/>
    <property type="match status" value="2"/>
</dbReference>
<dbReference type="STRING" id="681398.PJIAN_4837"/>
<dbReference type="InterPro" id="IPR052918">
    <property type="entry name" value="Motility_Chemotaxis_Reg"/>
</dbReference>
<keyword evidence="2" id="KW-1185">Reference proteome</keyword>
<dbReference type="Proteomes" id="UP000076586">
    <property type="component" value="Unassembled WGS sequence"/>
</dbReference>
<dbReference type="InterPro" id="IPR011042">
    <property type="entry name" value="6-blade_b-propeller_TolB-like"/>
</dbReference>
<name>A0A161LGW6_9BACT</name>
<dbReference type="PANTHER" id="PTHR35580:SF1">
    <property type="entry name" value="PHYTASE-LIKE DOMAIN-CONTAINING PROTEIN"/>
    <property type="match status" value="1"/>
</dbReference>